<dbReference type="CDD" id="cd01026">
    <property type="entry name" value="TOPRIM_OLD"/>
    <property type="match status" value="1"/>
</dbReference>
<dbReference type="InterPro" id="IPR027417">
    <property type="entry name" value="P-loop_NTPase"/>
</dbReference>
<dbReference type="InterPro" id="IPR034139">
    <property type="entry name" value="TOPRIM_OLD"/>
</dbReference>
<dbReference type="Pfam" id="PF13175">
    <property type="entry name" value="AAA_15"/>
    <property type="match status" value="1"/>
</dbReference>
<dbReference type="OrthoDB" id="3322489at2"/>
<comment type="caution">
    <text evidence="3">The sequence shown here is derived from an EMBL/GenBank/DDBJ whole genome shotgun (WGS) entry which is preliminary data.</text>
</comment>
<dbReference type="Proteomes" id="UP000274786">
    <property type="component" value="Unassembled WGS sequence"/>
</dbReference>
<name>A0A498CDQ7_9GAMM</name>
<gene>
    <name evidence="3" type="ORF">BCL79_0288</name>
</gene>
<dbReference type="EMBL" id="RCDC01000004">
    <property type="protein sequence ID" value="RLK55916.1"/>
    <property type="molecule type" value="Genomic_DNA"/>
</dbReference>
<dbReference type="InterPro" id="IPR041685">
    <property type="entry name" value="AAA_GajA/Old/RecF-like"/>
</dbReference>
<protein>
    <submittedName>
        <fullName evidence="3">AAA ATPase-like protein</fullName>
    </submittedName>
</protein>
<feature type="domain" description="Endonuclease GajA/Old nuclease/RecF-like AAA" evidence="1">
    <location>
        <begin position="1"/>
        <end position="456"/>
    </location>
</feature>
<dbReference type="PANTHER" id="PTHR43581:SF2">
    <property type="entry name" value="EXCINUCLEASE ATPASE SUBUNIT"/>
    <property type="match status" value="1"/>
</dbReference>
<dbReference type="Gene3D" id="3.40.50.300">
    <property type="entry name" value="P-loop containing nucleotide triphosphate hydrolases"/>
    <property type="match status" value="1"/>
</dbReference>
<dbReference type="RefSeq" id="WP_121036826.1">
    <property type="nucleotide sequence ID" value="NZ_RCDC01000004.1"/>
</dbReference>
<dbReference type="SUPFAM" id="SSF52540">
    <property type="entry name" value="P-loop containing nucleoside triphosphate hydrolases"/>
    <property type="match status" value="1"/>
</dbReference>
<feature type="domain" description="OLD protein-like TOPRIM" evidence="2">
    <location>
        <begin position="512"/>
        <end position="578"/>
    </location>
</feature>
<accession>A0A498CDQ7</accession>
<dbReference type="PANTHER" id="PTHR43581">
    <property type="entry name" value="ATP/GTP PHOSPHATASE"/>
    <property type="match status" value="1"/>
</dbReference>
<reference evidence="3 4" key="1">
    <citation type="submission" date="2018-10" db="EMBL/GenBank/DDBJ databases">
        <title>Comparative analysis of microorganisms from saline springs in Andes Mountain Range, Colombia.</title>
        <authorList>
            <person name="Rubin E."/>
        </authorList>
    </citation>
    <scope>NUCLEOTIDE SEQUENCE [LARGE SCALE GENOMIC DNA]</scope>
    <source>
        <strain evidence="3 4">USBA GBX 843</strain>
    </source>
</reference>
<evidence type="ECO:0000313" key="4">
    <source>
        <dbReference type="Proteomes" id="UP000274786"/>
    </source>
</evidence>
<sequence length="755" mass="84137">MLITMVEIGNYRKLLAARIAFAPDKTVLVGANNSGKTSAMTALRRFLVDTRGFSINDLSLAHWQALNAQGETWEAAIAADTELPAPGILEFLPQLDVWLQVKKGEMHYVQKLLPTLDWKTAPLGVRFRFEPEDAVKFQQEYIAARRKAADITLAAAQAVEGKEDPPQLELWPLNLIDFLERRLRTFFKVKAYLLDPAKVEEPTDGVARMQALSDDAEPIEGNPLDGLIQIDEISAQRGFGATSNRTQREDAGADARSAGRLSTQLRSYYDRHLDWRDTPELTDIKAMEALEKARKAFDDRLSEAFDKALIELQKLGYPGISDPKLKIATKLKLQDGLSHESAIQYEIPAAAGEHMHRLPEDSNGLGYQNLVSMVFNLMSYRDAWMRVGKAGTGHDVKPTPPLHLMLVEEPEAYLHAQVQQVFIRHAYNVLRNDPALGKSLDFSTQLVVSTHSSHIAHACDFAALRYFRRLPPSEGRKTPTACVVNLSSVFGKPDQTEKFVARYLKATHCDLFFADAAIFIEGSAERILVPNFVEQADVFEYLRTRYITWLEVGGSHAHRFKGLVDTLGLTTLIITDLDAKDPASNEARTPALGKGLEARNETLRSWAPKQTDVDILMKLEEKEKAIVHPNGYAVRSAYQTGEKLKLGAVDVEIHANTFEDALLYRNFDFFKARRATGLAGKFQAIADAAQDGNQLKADVAKAIKEGDKAEFALELLFSDDIEQLHVPAYIEHGLLWLAEQLKRKEADLAPKAGAA</sequence>
<dbReference type="InterPro" id="IPR051396">
    <property type="entry name" value="Bact_Antivir_Def_Nuclease"/>
</dbReference>
<evidence type="ECO:0000313" key="3">
    <source>
        <dbReference type="EMBL" id="RLK55916.1"/>
    </source>
</evidence>
<evidence type="ECO:0000259" key="2">
    <source>
        <dbReference type="Pfam" id="PF20469"/>
    </source>
</evidence>
<evidence type="ECO:0000259" key="1">
    <source>
        <dbReference type="Pfam" id="PF13175"/>
    </source>
</evidence>
<proteinExistence type="predicted"/>
<dbReference type="Pfam" id="PF20469">
    <property type="entry name" value="OLD-like_TOPRIM"/>
    <property type="match status" value="1"/>
</dbReference>
<organism evidence="3 4">
    <name type="scientific">Stenotrophomonas rhizophila</name>
    <dbReference type="NCBI Taxonomy" id="216778"/>
    <lineage>
        <taxon>Bacteria</taxon>
        <taxon>Pseudomonadati</taxon>
        <taxon>Pseudomonadota</taxon>
        <taxon>Gammaproteobacteria</taxon>
        <taxon>Lysobacterales</taxon>
        <taxon>Lysobacteraceae</taxon>
        <taxon>Stenotrophomonas</taxon>
    </lineage>
</organism>
<dbReference type="AlphaFoldDB" id="A0A498CDQ7"/>